<sequence>MSFNEHHLRMVNAQLREEVQRLSRMVDNQATNSSNTNILSRNNMPLHDEEVSNYEVHGEDGMAMDLPTSPKDDKIRILGIAFEAMEELTMLASAGSTLWLPQNNQHGTEILNEDEYFKTFPKGTGPKLFGYKSESSRDFAIILMNHINLIEILMNVKQWSNMFCGIVSRASTIEFLSAGVNGNYNGALEVWDVLCRTGQVEKNAHISNGHEQGNCISLIQVNKSQNANHNMFILQESCTDCTGSYVVYAPIGINPMHKILSGGEQDCIGLLPSGFAILPFVPNLSPSPLGGSMLDDGSEGSLITVAFQILVDNNPTAKLSHDSVKNVESFLKFSVQKIKNAVMSYVNTHFLNLPT</sequence>
<dbReference type="AlphaFoldDB" id="A0AAV1XJ21"/>
<dbReference type="InterPro" id="IPR057993">
    <property type="entry name" value="HD-Zip_IV_C"/>
</dbReference>
<keyword evidence="5" id="KW-0539">Nucleus</keyword>
<evidence type="ECO:0000313" key="8">
    <source>
        <dbReference type="Proteomes" id="UP001497480"/>
    </source>
</evidence>
<gene>
    <name evidence="7" type="ORF">LLUT_LOCUS21968</name>
</gene>
<dbReference type="PANTHER" id="PTHR45654:SF77">
    <property type="entry name" value="HOMEOBOX-LEUCINE ZIPPER PROTEIN MERISTEM L1"/>
    <property type="match status" value="1"/>
</dbReference>
<protein>
    <recommendedName>
        <fullName evidence="6">START domain-containing protein</fullName>
    </recommendedName>
</protein>
<evidence type="ECO:0000256" key="3">
    <source>
        <dbReference type="ARBA" id="ARBA00023155"/>
    </source>
</evidence>
<dbReference type="Proteomes" id="UP001497480">
    <property type="component" value="Unassembled WGS sequence"/>
</dbReference>
<dbReference type="GO" id="GO:0003677">
    <property type="term" value="F:DNA binding"/>
    <property type="evidence" value="ECO:0007669"/>
    <property type="project" value="UniProtKB-KW"/>
</dbReference>
<reference evidence="7 8" key="1">
    <citation type="submission" date="2024-03" db="EMBL/GenBank/DDBJ databases">
        <authorList>
            <person name="Martinez-Hernandez J."/>
        </authorList>
    </citation>
    <scope>NUCLEOTIDE SEQUENCE [LARGE SCALE GENOMIC DNA]</scope>
</reference>
<keyword evidence="1" id="KW-0805">Transcription regulation</keyword>
<evidence type="ECO:0000313" key="7">
    <source>
        <dbReference type="EMBL" id="CAL0320908.1"/>
    </source>
</evidence>
<dbReference type="PROSITE" id="PS50848">
    <property type="entry name" value="START"/>
    <property type="match status" value="1"/>
</dbReference>
<accession>A0AAV1XJ21</accession>
<evidence type="ECO:0000256" key="1">
    <source>
        <dbReference type="ARBA" id="ARBA00023015"/>
    </source>
</evidence>
<proteinExistence type="predicted"/>
<dbReference type="EMBL" id="CAXHTB010000015">
    <property type="protein sequence ID" value="CAL0320908.1"/>
    <property type="molecule type" value="Genomic_DNA"/>
</dbReference>
<dbReference type="SUPFAM" id="SSF55961">
    <property type="entry name" value="Bet v1-like"/>
    <property type="match status" value="1"/>
</dbReference>
<keyword evidence="8" id="KW-1185">Reference proteome</keyword>
<evidence type="ECO:0000256" key="2">
    <source>
        <dbReference type="ARBA" id="ARBA00023125"/>
    </source>
</evidence>
<keyword evidence="2" id="KW-0238">DNA-binding</keyword>
<dbReference type="GO" id="GO:0008289">
    <property type="term" value="F:lipid binding"/>
    <property type="evidence" value="ECO:0007669"/>
    <property type="project" value="InterPro"/>
</dbReference>
<dbReference type="PANTHER" id="PTHR45654">
    <property type="entry name" value="HOMEOBOX-LEUCINE ZIPPER PROTEIN MERISTEM L1"/>
    <property type="match status" value="1"/>
</dbReference>
<feature type="domain" description="START" evidence="6">
    <location>
        <begin position="70"/>
        <end position="182"/>
    </location>
</feature>
<keyword evidence="3" id="KW-0371">Homeobox</keyword>
<evidence type="ECO:0000259" key="6">
    <source>
        <dbReference type="PROSITE" id="PS50848"/>
    </source>
</evidence>
<organism evidence="7 8">
    <name type="scientific">Lupinus luteus</name>
    <name type="common">European yellow lupine</name>
    <dbReference type="NCBI Taxonomy" id="3873"/>
    <lineage>
        <taxon>Eukaryota</taxon>
        <taxon>Viridiplantae</taxon>
        <taxon>Streptophyta</taxon>
        <taxon>Embryophyta</taxon>
        <taxon>Tracheophyta</taxon>
        <taxon>Spermatophyta</taxon>
        <taxon>Magnoliopsida</taxon>
        <taxon>eudicotyledons</taxon>
        <taxon>Gunneridae</taxon>
        <taxon>Pentapetalae</taxon>
        <taxon>rosids</taxon>
        <taxon>fabids</taxon>
        <taxon>Fabales</taxon>
        <taxon>Fabaceae</taxon>
        <taxon>Papilionoideae</taxon>
        <taxon>50 kb inversion clade</taxon>
        <taxon>genistoids sensu lato</taxon>
        <taxon>core genistoids</taxon>
        <taxon>Genisteae</taxon>
        <taxon>Lupinus</taxon>
    </lineage>
</organism>
<keyword evidence="4" id="KW-0804">Transcription</keyword>
<name>A0AAV1XJ21_LUPLU</name>
<comment type="caution">
    <text evidence="7">The sequence shown here is derived from an EMBL/GenBank/DDBJ whole genome shotgun (WGS) entry which is preliminary data.</text>
</comment>
<dbReference type="InterPro" id="IPR042160">
    <property type="entry name" value="HD-Zip_IV"/>
</dbReference>
<dbReference type="InterPro" id="IPR002913">
    <property type="entry name" value="START_lipid-bd_dom"/>
</dbReference>
<evidence type="ECO:0000256" key="4">
    <source>
        <dbReference type="ARBA" id="ARBA00023163"/>
    </source>
</evidence>
<evidence type="ECO:0000256" key="5">
    <source>
        <dbReference type="ARBA" id="ARBA00023242"/>
    </source>
</evidence>
<dbReference type="Pfam" id="PF25797">
    <property type="entry name" value="PDF2_C"/>
    <property type="match status" value="1"/>
</dbReference>